<dbReference type="RefSeq" id="WP_157899538.1">
    <property type="nucleotide sequence ID" value="NZ_CP015136.1"/>
</dbReference>
<dbReference type="AlphaFoldDB" id="A0A143PRJ7"/>
<accession>A0A143PRJ7</accession>
<name>A0A143PRJ7_LUTPR</name>
<feature type="region of interest" description="Disordered" evidence="1">
    <location>
        <begin position="20"/>
        <end position="43"/>
    </location>
</feature>
<keyword evidence="2" id="KW-0732">Signal</keyword>
<evidence type="ECO:0000256" key="1">
    <source>
        <dbReference type="SAM" id="MobiDB-lite"/>
    </source>
</evidence>
<sequence length="178" mass="18360" precursor="true">MRNLLLTLSLVAVLAPGAAAQAPAPSPPQPAAPPAQPPAAVAPPTVPAVPAALPMAGPTGMVYHAIKADKTAEFEAVMTRLRDLLAVSGNEVRRRQGAGWRVLRQATPLGDGSVLYVSVLDPVVANAEYDVPRLLAEAAPAEAALLYQQFRDAHVQPTVQASNLTIVIAPVAAPAPQP</sequence>
<feature type="compositionally biased region" description="Pro residues" evidence="1">
    <location>
        <begin position="24"/>
        <end position="43"/>
    </location>
</feature>
<reference evidence="4" key="2">
    <citation type="submission" date="2016-04" db="EMBL/GenBank/DDBJ databases">
        <title>First Complete Genome Sequence of a Subdivision 6 Acidobacterium.</title>
        <authorList>
            <person name="Huang S."/>
            <person name="Vieira S."/>
            <person name="Bunk B."/>
            <person name="Riedel T."/>
            <person name="Sproeer C."/>
            <person name="Overmann J."/>
        </authorList>
    </citation>
    <scope>NUCLEOTIDE SEQUENCE [LARGE SCALE GENOMIC DNA]</scope>
    <source>
        <strain evidence="4">DSM 100886 HEG_-6_39</strain>
    </source>
</reference>
<dbReference type="EMBL" id="CP015136">
    <property type="protein sequence ID" value="AMY11222.1"/>
    <property type="molecule type" value="Genomic_DNA"/>
</dbReference>
<reference evidence="3 4" key="1">
    <citation type="journal article" date="2016" name="Genome Announc.">
        <title>First Complete Genome Sequence of a Subdivision 6 Acidobacterium Strain.</title>
        <authorList>
            <person name="Huang S."/>
            <person name="Vieira S."/>
            <person name="Bunk B."/>
            <person name="Riedel T."/>
            <person name="Sproer C."/>
            <person name="Overmann J."/>
        </authorList>
    </citation>
    <scope>NUCLEOTIDE SEQUENCE [LARGE SCALE GENOMIC DNA]</scope>
    <source>
        <strain evidence="4">DSM 100886 HEG_-6_39</strain>
    </source>
</reference>
<dbReference type="KEGG" id="abac:LuPra_04469"/>
<organism evidence="3 4">
    <name type="scientific">Luteitalea pratensis</name>
    <dbReference type="NCBI Taxonomy" id="1855912"/>
    <lineage>
        <taxon>Bacteria</taxon>
        <taxon>Pseudomonadati</taxon>
        <taxon>Acidobacteriota</taxon>
        <taxon>Vicinamibacteria</taxon>
        <taxon>Vicinamibacterales</taxon>
        <taxon>Vicinamibacteraceae</taxon>
        <taxon>Luteitalea</taxon>
    </lineage>
</organism>
<feature type="chain" id="PRO_5007511848" evidence="2">
    <location>
        <begin position="21"/>
        <end position="178"/>
    </location>
</feature>
<keyword evidence="4" id="KW-1185">Reference proteome</keyword>
<feature type="signal peptide" evidence="2">
    <location>
        <begin position="1"/>
        <end position="20"/>
    </location>
</feature>
<dbReference type="Proteomes" id="UP000076079">
    <property type="component" value="Chromosome"/>
</dbReference>
<proteinExistence type="predicted"/>
<gene>
    <name evidence="3" type="ORF">LuPra_04469</name>
</gene>
<evidence type="ECO:0000313" key="3">
    <source>
        <dbReference type="EMBL" id="AMY11222.1"/>
    </source>
</evidence>
<evidence type="ECO:0000256" key="2">
    <source>
        <dbReference type="SAM" id="SignalP"/>
    </source>
</evidence>
<protein>
    <submittedName>
        <fullName evidence="3">Uncharacterized protein</fullName>
    </submittedName>
</protein>
<evidence type="ECO:0000313" key="4">
    <source>
        <dbReference type="Proteomes" id="UP000076079"/>
    </source>
</evidence>
<dbReference type="STRING" id="1855912.LuPra_04469"/>